<dbReference type="SUPFAM" id="SSF51197">
    <property type="entry name" value="Clavaminate synthase-like"/>
    <property type="match status" value="1"/>
</dbReference>
<sequence length="1215" mass="135099">MTVPSARSVVELFRPQKHESRSSLIDRAIAAERGGQAEEAFALMLDASKRTLTPHQMDIVGRFFFRHKEFKKAASFISRALFDSAGAVGDDLTLAKALKRAKMEAPLNSLIETWKERPDLESERLNFVRTYVSANAAQSLKAATAAEKAGDIDTARQIMATVYRFSEEPKAIEGVGKFFYRRGDLGTSVEALGRARELSKGKAGCAATLVKALMRLNRTTEAEAIAKELEGKKGLSEPEQRVVDDYKAARTVRLLDQARLSLENDDLDKAGKAIRSYLGFDPKSEEGLKLAAEIEMASSNWSVAADHLLALFRSTKMQPATCGMLITALRNSDRRADLASIAEPLFQNAKLTSDLEKSVADFAAKGKPDEHSTQIISVLQRLGKDPETLETVGKFFYRRGDLGTAAEVLERARSRSKGKFGCATTLVAALTRMGKKAEVAAIIKDLEGLKTLSESDKKVVEDFHEAEALRLTKQARAEFRDGDSKKALKTLSGSLSLAPHNTDSIRLVAEIEASLGNWSGASKSWLKLFDAGGLNAKDYNSLITSLRNADDQKGLSRVVEQLCLETGLNPETRMTIAEILAKGALNDRGRALALFEAALGDVKQPRRYDARYGQHLIRCAIAELRAKKDLGKAKYLFEKGSELCTPADDQLMRFGQIRGELGKQLAEKQRISEAVIELEAAIALTSDNAEYKKLLADVQPKPVAAPVQATAPVTNDAKGRALLAKANEAAKQDDELENARELYERAIPLLKNAEKAKSNLANTLIKLAQSKDDDHEEDAVALLARAVEVQPTNYRVLMRAANFFVKAERIDEAYALLKTARENANGEKTYLGPLGTVLARMHRHEEAYKILEEALAAEPDKALAHLTRLADVAAAMQQFDKAAQHYEAINSLSDDTRANANNNRRIHLLNLRQGKFSAQDKERLDVCKTFFDKNQPKLDEEQQRILGELIDKGICMSDFDSLFGKKHQDLWDAAEAHVKSFTEDPEVRALEQRISQCEDFNADPEFAKSFKPSIVNYRMLKGEMYATEAAYQMYLNKRVLDIANSYNEMLSKIRNVALWLNPPIGGKNIGERKGSQIWHRDQEDENILKCFIYYTDVEEGCGPTEYIRYSKVKPERKYSKVIGYPQSSGYPGSYLIDKHVQQEDMLSAIGKKKSIMFFDTNGFHRGGYVTKDRRIITMATFLRPITPYADTNTKLSLEGFDEKAYPFEASYGVAP</sequence>
<dbReference type="SMART" id="SM00028">
    <property type="entry name" value="TPR"/>
    <property type="match status" value="8"/>
</dbReference>
<keyword evidence="1" id="KW-0677">Repeat</keyword>
<keyword evidence="2 3" id="KW-0802">TPR repeat</keyword>
<protein>
    <submittedName>
        <fullName evidence="5">Tetratricopeptide repeat protein</fullName>
    </submittedName>
</protein>
<evidence type="ECO:0000256" key="4">
    <source>
        <dbReference type="SAM" id="Coils"/>
    </source>
</evidence>
<dbReference type="InterPro" id="IPR051012">
    <property type="entry name" value="CellSynth/LPSAsmb/PSIAsmb"/>
</dbReference>
<accession>A0ABW3FE59</accession>
<name>A0ABW3FE59_9HYPH</name>
<organism evidence="5 6">
    <name type="scientific">Pseudahrensia aquimaris</name>
    <dbReference type="NCBI Taxonomy" id="744461"/>
    <lineage>
        <taxon>Bacteria</taxon>
        <taxon>Pseudomonadati</taxon>
        <taxon>Pseudomonadota</taxon>
        <taxon>Alphaproteobacteria</taxon>
        <taxon>Hyphomicrobiales</taxon>
        <taxon>Ahrensiaceae</taxon>
        <taxon>Pseudahrensia</taxon>
    </lineage>
</organism>
<evidence type="ECO:0000256" key="2">
    <source>
        <dbReference type="ARBA" id="ARBA00022803"/>
    </source>
</evidence>
<keyword evidence="6" id="KW-1185">Reference proteome</keyword>
<proteinExistence type="predicted"/>
<dbReference type="PROSITE" id="PS50005">
    <property type="entry name" value="TPR"/>
    <property type="match status" value="1"/>
</dbReference>
<evidence type="ECO:0000313" key="6">
    <source>
        <dbReference type="Proteomes" id="UP001597101"/>
    </source>
</evidence>
<dbReference type="PANTHER" id="PTHR45586">
    <property type="entry name" value="TPR REPEAT-CONTAINING PROTEIN PA4667"/>
    <property type="match status" value="1"/>
</dbReference>
<keyword evidence="4" id="KW-0175">Coiled coil</keyword>
<dbReference type="Pfam" id="PF14559">
    <property type="entry name" value="TPR_19"/>
    <property type="match status" value="1"/>
</dbReference>
<feature type="repeat" description="TPR" evidence="3">
    <location>
        <begin position="828"/>
        <end position="861"/>
    </location>
</feature>
<dbReference type="RefSeq" id="WP_377212328.1">
    <property type="nucleotide sequence ID" value="NZ_JBHTJV010000006.1"/>
</dbReference>
<dbReference type="Gene3D" id="2.60.120.620">
    <property type="entry name" value="q2cbj1_9rhob like domain"/>
    <property type="match status" value="1"/>
</dbReference>
<feature type="coiled-coil region" evidence="4">
    <location>
        <begin position="722"/>
        <end position="773"/>
    </location>
</feature>
<comment type="caution">
    <text evidence="5">The sequence shown here is derived from an EMBL/GenBank/DDBJ whole genome shotgun (WGS) entry which is preliminary data.</text>
</comment>
<dbReference type="EMBL" id="JBHTJV010000006">
    <property type="protein sequence ID" value="MFD0916465.1"/>
    <property type="molecule type" value="Genomic_DNA"/>
</dbReference>
<reference evidence="6" key="1">
    <citation type="journal article" date="2019" name="Int. J. Syst. Evol. Microbiol.">
        <title>The Global Catalogue of Microorganisms (GCM) 10K type strain sequencing project: providing services to taxonomists for standard genome sequencing and annotation.</title>
        <authorList>
            <consortium name="The Broad Institute Genomics Platform"/>
            <consortium name="The Broad Institute Genome Sequencing Center for Infectious Disease"/>
            <person name="Wu L."/>
            <person name="Ma J."/>
        </authorList>
    </citation>
    <scope>NUCLEOTIDE SEQUENCE [LARGE SCALE GENOMIC DNA]</scope>
    <source>
        <strain evidence="6">CCUG 60023</strain>
    </source>
</reference>
<dbReference type="SUPFAM" id="SSF48452">
    <property type="entry name" value="TPR-like"/>
    <property type="match status" value="1"/>
</dbReference>
<dbReference type="PANTHER" id="PTHR45586:SF1">
    <property type="entry name" value="LIPOPOLYSACCHARIDE ASSEMBLY PROTEIN B"/>
    <property type="match status" value="1"/>
</dbReference>
<evidence type="ECO:0000256" key="3">
    <source>
        <dbReference type="PROSITE-ProRule" id="PRU00339"/>
    </source>
</evidence>
<gene>
    <name evidence="5" type="ORF">ACFQ14_08605</name>
</gene>
<dbReference type="InterPro" id="IPR011990">
    <property type="entry name" value="TPR-like_helical_dom_sf"/>
</dbReference>
<dbReference type="Gene3D" id="1.25.40.10">
    <property type="entry name" value="Tetratricopeptide repeat domain"/>
    <property type="match status" value="4"/>
</dbReference>
<evidence type="ECO:0000256" key="1">
    <source>
        <dbReference type="ARBA" id="ARBA00022737"/>
    </source>
</evidence>
<dbReference type="InterPro" id="IPR019734">
    <property type="entry name" value="TPR_rpt"/>
</dbReference>
<evidence type="ECO:0000313" key="5">
    <source>
        <dbReference type="EMBL" id="MFD0916465.1"/>
    </source>
</evidence>
<dbReference type="Proteomes" id="UP001597101">
    <property type="component" value="Unassembled WGS sequence"/>
</dbReference>